<proteinExistence type="predicted"/>
<reference evidence="3 4" key="1">
    <citation type="submission" date="2016-11" db="EMBL/GenBank/DDBJ databases">
        <authorList>
            <person name="Jaros S."/>
            <person name="Januszkiewicz K."/>
            <person name="Wedrychowicz H."/>
        </authorList>
    </citation>
    <scope>NUCLEOTIDE SEQUENCE [LARGE SCALE GENOMIC DNA]</scope>
    <source>
        <strain evidence="3 4">DSM 10068</strain>
    </source>
</reference>
<feature type="coiled-coil region" evidence="1">
    <location>
        <begin position="23"/>
        <end position="50"/>
    </location>
</feature>
<dbReference type="InterPro" id="IPR047928">
    <property type="entry name" value="Perm_prefix_1"/>
</dbReference>
<name>A0A1M5UMX1_9FIRM</name>
<evidence type="ECO:0000313" key="3">
    <source>
        <dbReference type="EMBL" id="SHH64297.1"/>
    </source>
</evidence>
<feature type="transmembrane region" description="Helical" evidence="2">
    <location>
        <begin position="193"/>
        <end position="214"/>
    </location>
</feature>
<keyword evidence="2" id="KW-0812">Transmembrane</keyword>
<keyword evidence="4" id="KW-1185">Reference proteome</keyword>
<feature type="transmembrane region" description="Helical" evidence="2">
    <location>
        <begin position="86"/>
        <end position="108"/>
    </location>
</feature>
<keyword evidence="2" id="KW-0472">Membrane</keyword>
<organism evidence="3 4">
    <name type="scientific">Sporobacter termitidis DSM 10068</name>
    <dbReference type="NCBI Taxonomy" id="1123282"/>
    <lineage>
        <taxon>Bacteria</taxon>
        <taxon>Bacillati</taxon>
        <taxon>Bacillota</taxon>
        <taxon>Clostridia</taxon>
        <taxon>Eubacteriales</taxon>
        <taxon>Oscillospiraceae</taxon>
        <taxon>Sporobacter</taxon>
    </lineage>
</organism>
<dbReference type="EMBL" id="FQXV01000001">
    <property type="protein sequence ID" value="SHH64297.1"/>
    <property type="molecule type" value="Genomic_DNA"/>
</dbReference>
<evidence type="ECO:0000313" key="4">
    <source>
        <dbReference type="Proteomes" id="UP000183995"/>
    </source>
</evidence>
<sequence>MEAKIRAYVDELFAGTAPSRKSVELKEEMIQNLTEKYNDLISEGKTAEAAYNIAIAGIGDVSDLLKDLERSTVSPEMLTSVRQRSAMFTSIAVMLYIISVIPIIVLSVLFSGGWLPGLIVMFLLIAAATGLLIYNGMTKPKFVKQDTMVEEFKQWQTGSQEQKALRNAIHTALWTITIAIYFIVSFSTGAWHLSWIIFLVTVAIQAIINAAFAFKK</sequence>
<evidence type="ECO:0000256" key="1">
    <source>
        <dbReference type="SAM" id="Coils"/>
    </source>
</evidence>
<feature type="transmembrane region" description="Helical" evidence="2">
    <location>
        <begin position="114"/>
        <end position="134"/>
    </location>
</feature>
<feature type="transmembrane region" description="Helical" evidence="2">
    <location>
        <begin position="168"/>
        <end position="187"/>
    </location>
</feature>
<keyword evidence="2" id="KW-1133">Transmembrane helix</keyword>
<evidence type="ECO:0000256" key="2">
    <source>
        <dbReference type="SAM" id="Phobius"/>
    </source>
</evidence>
<keyword evidence="1" id="KW-0175">Coiled coil</keyword>
<protein>
    <submittedName>
        <fullName evidence="3">Uncharacterized protein</fullName>
    </submittedName>
</protein>
<dbReference type="STRING" id="1123282.SAMN02745823_00593"/>
<dbReference type="Proteomes" id="UP000183995">
    <property type="component" value="Unassembled WGS sequence"/>
</dbReference>
<dbReference type="RefSeq" id="WP_073076120.1">
    <property type="nucleotide sequence ID" value="NZ_FQXV01000001.1"/>
</dbReference>
<dbReference type="NCBIfam" id="NF038403">
    <property type="entry name" value="perm_prefix_1"/>
    <property type="match status" value="1"/>
</dbReference>
<accession>A0A1M5UMX1</accession>
<dbReference type="AlphaFoldDB" id="A0A1M5UMX1"/>
<dbReference type="OrthoDB" id="362167at2"/>
<gene>
    <name evidence="3" type="ORF">SAMN02745823_00593</name>
</gene>